<name>A0A4Z2FKB0_9TELE</name>
<feature type="region of interest" description="Disordered" evidence="1">
    <location>
        <begin position="1"/>
        <end position="47"/>
    </location>
</feature>
<reference evidence="2 3" key="1">
    <citation type="submission" date="2019-03" db="EMBL/GenBank/DDBJ databases">
        <title>First draft genome of Liparis tanakae, snailfish: a comprehensive survey of snailfish specific genes.</title>
        <authorList>
            <person name="Kim W."/>
            <person name="Song I."/>
            <person name="Jeong J.-H."/>
            <person name="Kim D."/>
            <person name="Kim S."/>
            <person name="Ryu S."/>
            <person name="Song J.Y."/>
            <person name="Lee S.K."/>
        </authorList>
    </citation>
    <scope>NUCLEOTIDE SEQUENCE [LARGE SCALE GENOMIC DNA]</scope>
    <source>
        <tissue evidence="2">Muscle</tissue>
    </source>
</reference>
<organism evidence="2 3">
    <name type="scientific">Liparis tanakae</name>
    <name type="common">Tanaka's snailfish</name>
    <dbReference type="NCBI Taxonomy" id="230148"/>
    <lineage>
        <taxon>Eukaryota</taxon>
        <taxon>Metazoa</taxon>
        <taxon>Chordata</taxon>
        <taxon>Craniata</taxon>
        <taxon>Vertebrata</taxon>
        <taxon>Euteleostomi</taxon>
        <taxon>Actinopterygii</taxon>
        <taxon>Neopterygii</taxon>
        <taxon>Teleostei</taxon>
        <taxon>Neoteleostei</taxon>
        <taxon>Acanthomorphata</taxon>
        <taxon>Eupercaria</taxon>
        <taxon>Perciformes</taxon>
        <taxon>Cottioidei</taxon>
        <taxon>Cottales</taxon>
        <taxon>Liparidae</taxon>
        <taxon>Liparis</taxon>
    </lineage>
</organism>
<keyword evidence="3" id="KW-1185">Reference proteome</keyword>
<feature type="compositionally biased region" description="Basic and acidic residues" evidence="1">
    <location>
        <begin position="19"/>
        <end position="37"/>
    </location>
</feature>
<accession>A0A4Z2FKB0</accession>
<evidence type="ECO:0000256" key="1">
    <source>
        <dbReference type="SAM" id="MobiDB-lite"/>
    </source>
</evidence>
<evidence type="ECO:0000313" key="3">
    <source>
        <dbReference type="Proteomes" id="UP000314294"/>
    </source>
</evidence>
<protein>
    <submittedName>
        <fullName evidence="2">Uncharacterized protein</fullName>
    </submittedName>
</protein>
<comment type="caution">
    <text evidence="2">The sequence shown here is derived from an EMBL/GenBank/DDBJ whole genome shotgun (WGS) entry which is preliminary data.</text>
</comment>
<dbReference type="EMBL" id="SRLO01001111">
    <property type="protein sequence ID" value="TNN41405.1"/>
    <property type="molecule type" value="Genomic_DNA"/>
</dbReference>
<dbReference type="Proteomes" id="UP000314294">
    <property type="component" value="Unassembled WGS sequence"/>
</dbReference>
<sequence length="187" mass="20874">MAPNEDKKRPATPSPRGGRLQDDEKRRIDREHKHVFPDNDPSLGDERREERVIRLLCGARESGRSDKDPGGGLLCLYMCTVGSLPANGTPLLITIDNADISHRSFNDHEANLVQTELRKDPTQHFPPPELIYCKFVVQPDSSRKDLQYLSSDTGDDSGLSCMGSRKVKENCMCSPSFVYSLSIITTV</sequence>
<proteinExistence type="predicted"/>
<dbReference type="AlphaFoldDB" id="A0A4Z2FKB0"/>
<gene>
    <name evidence="2" type="ORF">EYF80_048432</name>
</gene>
<evidence type="ECO:0000313" key="2">
    <source>
        <dbReference type="EMBL" id="TNN41405.1"/>
    </source>
</evidence>